<proteinExistence type="predicted"/>
<evidence type="ECO:0000313" key="2">
    <source>
        <dbReference type="Proteomes" id="UP000814033"/>
    </source>
</evidence>
<dbReference type="Proteomes" id="UP000814033">
    <property type="component" value="Unassembled WGS sequence"/>
</dbReference>
<name>A0ACB8RGA2_9AGAM</name>
<dbReference type="EMBL" id="MU276036">
    <property type="protein sequence ID" value="KAI0043042.1"/>
    <property type="molecule type" value="Genomic_DNA"/>
</dbReference>
<organism evidence="1 2">
    <name type="scientific">Auriscalpium vulgare</name>
    <dbReference type="NCBI Taxonomy" id="40419"/>
    <lineage>
        <taxon>Eukaryota</taxon>
        <taxon>Fungi</taxon>
        <taxon>Dikarya</taxon>
        <taxon>Basidiomycota</taxon>
        <taxon>Agaricomycotina</taxon>
        <taxon>Agaricomycetes</taxon>
        <taxon>Russulales</taxon>
        <taxon>Auriscalpiaceae</taxon>
        <taxon>Auriscalpium</taxon>
    </lineage>
</organism>
<evidence type="ECO:0000313" key="1">
    <source>
        <dbReference type="EMBL" id="KAI0043042.1"/>
    </source>
</evidence>
<feature type="non-terminal residue" evidence="1">
    <location>
        <position position="141"/>
    </location>
</feature>
<protein>
    <submittedName>
        <fullName evidence="1">Uncharacterized protein</fullName>
    </submittedName>
</protein>
<reference evidence="1" key="1">
    <citation type="submission" date="2021-02" db="EMBL/GenBank/DDBJ databases">
        <authorList>
            <consortium name="DOE Joint Genome Institute"/>
            <person name="Ahrendt S."/>
            <person name="Looney B.P."/>
            <person name="Miyauchi S."/>
            <person name="Morin E."/>
            <person name="Drula E."/>
            <person name="Courty P.E."/>
            <person name="Chicoki N."/>
            <person name="Fauchery L."/>
            <person name="Kohler A."/>
            <person name="Kuo A."/>
            <person name="Labutti K."/>
            <person name="Pangilinan J."/>
            <person name="Lipzen A."/>
            <person name="Riley R."/>
            <person name="Andreopoulos W."/>
            <person name="He G."/>
            <person name="Johnson J."/>
            <person name="Barry K.W."/>
            <person name="Grigoriev I.V."/>
            <person name="Nagy L."/>
            <person name="Hibbett D."/>
            <person name="Henrissat B."/>
            <person name="Matheny P.B."/>
            <person name="Labbe J."/>
            <person name="Martin F."/>
        </authorList>
    </citation>
    <scope>NUCLEOTIDE SEQUENCE</scope>
    <source>
        <strain evidence="1">FP105234-sp</strain>
    </source>
</reference>
<keyword evidence="2" id="KW-1185">Reference proteome</keyword>
<feature type="non-terminal residue" evidence="1">
    <location>
        <position position="1"/>
    </location>
</feature>
<gene>
    <name evidence="1" type="ORF">FA95DRAFT_1465696</name>
</gene>
<accession>A0ACB8RGA2</accession>
<reference evidence="1" key="2">
    <citation type="journal article" date="2022" name="New Phytol.">
        <title>Evolutionary transition to the ectomycorrhizal habit in the genomes of a hyperdiverse lineage of mushroom-forming fungi.</title>
        <authorList>
            <person name="Looney B."/>
            <person name="Miyauchi S."/>
            <person name="Morin E."/>
            <person name="Drula E."/>
            <person name="Courty P.E."/>
            <person name="Kohler A."/>
            <person name="Kuo A."/>
            <person name="LaButti K."/>
            <person name="Pangilinan J."/>
            <person name="Lipzen A."/>
            <person name="Riley R."/>
            <person name="Andreopoulos W."/>
            <person name="He G."/>
            <person name="Johnson J."/>
            <person name="Nolan M."/>
            <person name="Tritt A."/>
            <person name="Barry K.W."/>
            <person name="Grigoriev I.V."/>
            <person name="Nagy L.G."/>
            <person name="Hibbett D."/>
            <person name="Henrissat B."/>
            <person name="Matheny P.B."/>
            <person name="Labbe J."/>
            <person name="Martin F.M."/>
        </authorList>
    </citation>
    <scope>NUCLEOTIDE SEQUENCE</scope>
    <source>
        <strain evidence="1">FP105234-sp</strain>
    </source>
</reference>
<comment type="caution">
    <text evidence="1">The sequence shown here is derived from an EMBL/GenBank/DDBJ whole genome shotgun (WGS) entry which is preliminary data.</text>
</comment>
<sequence length="141" mass="13826">ASDAQPPFYLVAYALAGSTTVSPMLADGAALRWQVNLPAGSELLLGVVDSAGHSGGVANQTWTVADGDSAACLPPVPASAPAIAANVTRDLGACQPLGLTMRGGVPPYTVSVVSPGAGTVTNTTLGPGDDALAYVNPAAPN</sequence>